<evidence type="ECO:0000313" key="4">
    <source>
        <dbReference type="Proteomes" id="UP000238762"/>
    </source>
</evidence>
<proteinExistence type="inferred from homology"/>
<dbReference type="SUPFAM" id="SSF50118">
    <property type="entry name" value="Cell growth inhibitor/plasmid maintenance toxic component"/>
    <property type="match status" value="1"/>
</dbReference>
<dbReference type="Proteomes" id="UP000238762">
    <property type="component" value="Unassembled WGS sequence"/>
</dbReference>
<keyword evidence="2" id="KW-1277">Toxin-antitoxin system</keyword>
<sequence length="107" mass="11952">MNKGDIVLVPFPFTNLSQTKLRPAVILWADPTGNDVTLCFISSQSVESLYEGEFRLDPSDEEFKGTGLKAASKVRVTRIVTIERSLISRRLGRLGNRQIQQMNSAII</sequence>
<reference evidence="3 4" key="2">
    <citation type="submission" date="2018-03" db="EMBL/GenBank/DDBJ databases">
        <title>The ancient ancestry and fast evolution of plastids.</title>
        <authorList>
            <person name="Moore K.R."/>
            <person name="Magnabosco C."/>
            <person name="Momper L."/>
            <person name="Gold D.A."/>
            <person name="Bosak T."/>
            <person name="Fournier G.P."/>
        </authorList>
    </citation>
    <scope>NUCLEOTIDE SEQUENCE [LARGE SCALE GENOMIC DNA]</scope>
    <source>
        <strain evidence="3 4">CCAP 1448/3</strain>
    </source>
</reference>
<dbReference type="RefSeq" id="WP_106287962.1">
    <property type="nucleotide sequence ID" value="NZ_CAWNTC010000246.1"/>
</dbReference>
<evidence type="ECO:0000313" key="3">
    <source>
        <dbReference type="EMBL" id="PSB03693.1"/>
    </source>
</evidence>
<protein>
    <submittedName>
        <fullName evidence="3">PemK family protein</fullName>
    </submittedName>
</protein>
<keyword evidence="4" id="KW-1185">Reference proteome</keyword>
<dbReference type="InterPro" id="IPR003477">
    <property type="entry name" value="PemK-like"/>
</dbReference>
<dbReference type="GO" id="GO:0003677">
    <property type="term" value="F:DNA binding"/>
    <property type="evidence" value="ECO:0007669"/>
    <property type="project" value="InterPro"/>
</dbReference>
<dbReference type="EMBL" id="PVWJ01000026">
    <property type="protein sequence ID" value="PSB03693.1"/>
    <property type="molecule type" value="Genomic_DNA"/>
</dbReference>
<organism evidence="3 4">
    <name type="scientific">Merismopedia glauca CCAP 1448/3</name>
    <dbReference type="NCBI Taxonomy" id="1296344"/>
    <lineage>
        <taxon>Bacteria</taxon>
        <taxon>Bacillati</taxon>
        <taxon>Cyanobacteriota</taxon>
        <taxon>Cyanophyceae</taxon>
        <taxon>Synechococcales</taxon>
        <taxon>Merismopediaceae</taxon>
        <taxon>Merismopedia</taxon>
    </lineage>
</organism>
<accession>A0A2T1C6C6</accession>
<evidence type="ECO:0000256" key="2">
    <source>
        <dbReference type="ARBA" id="ARBA00022649"/>
    </source>
</evidence>
<gene>
    <name evidence="3" type="ORF">C7B64_07185</name>
</gene>
<dbReference type="InterPro" id="IPR011067">
    <property type="entry name" value="Plasmid_toxin/cell-grow_inhib"/>
</dbReference>
<dbReference type="OrthoDB" id="129822at2"/>
<name>A0A2T1C6C6_9CYAN</name>
<reference evidence="3 4" key="1">
    <citation type="submission" date="2018-02" db="EMBL/GenBank/DDBJ databases">
        <authorList>
            <person name="Cohen D.B."/>
            <person name="Kent A.D."/>
        </authorList>
    </citation>
    <scope>NUCLEOTIDE SEQUENCE [LARGE SCALE GENOMIC DNA]</scope>
    <source>
        <strain evidence="3 4">CCAP 1448/3</strain>
    </source>
</reference>
<comment type="similarity">
    <text evidence="1">Belongs to the PemK/MazF family.</text>
</comment>
<evidence type="ECO:0000256" key="1">
    <source>
        <dbReference type="ARBA" id="ARBA00007521"/>
    </source>
</evidence>
<dbReference type="Pfam" id="PF02452">
    <property type="entry name" value="PemK_toxin"/>
    <property type="match status" value="1"/>
</dbReference>
<dbReference type="AlphaFoldDB" id="A0A2T1C6C6"/>
<comment type="caution">
    <text evidence="3">The sequence shown here is derived from an EMBL/GenBank/DDBJ whole genome shotgun (WGS) entry which is preliminary data.</text>
</comment>
<dbReference type="Gene3D" id="2.30.30.110">
    <property type="match status" value="1"/>
</dbReference>